<evidence type="ECO:0000256" key="1">
    <source>
        <dbReference type="ARBA" id="ARBA00009964"/>
    </source>
</evidence>
<dbReference type="SUPFAM" id="SSF46689">
    <property type="entry name" value="Homeodomain-like"/>
    <property type="match status" value="1"/>
</dbReference>
<dbReference type="RefSeq" id="WP_088921005.1">
    <property type="nucleotide sequence ID" value="NZ_CP018632.1"/>
</dbReference>
<feature type="region of interest" description="Disordered" evidence="3">
    <location>
        <begin position="93"/>
        <end position="117"/>
    </location>
</feature>
<evidence type="ECO:0008006" key="6">
    <source>
        <dbReference type="Google" id="ProtNLM"/>
    </source>
</evidence>
<protein>
    <recommendedName>
        <fullName evidence="6">Transposase</fullName>
    </recommendedName>
</protein>
<evidence type="ECO:0000256" key="2">
    <source>
        <dbReference type="SAM" id="Coils"/>
    </source>
</evidence>
<keyword evidence="5" id="KW-1185">Reference proteome</keyword>
<dbReference type="GO" id="GO:0004803">
    <property type="term" value="F:transposase activity"/>
    <property type="evidence" value="ECO:0007669"/>
    <property type="project" value="InterPro"/>
</dbReference>
<dbReference type="OrthoDB" id="7064550at2"/>
<dbReference type="Pfam" id="PF01527">
    <property type="entry name" value="HTH_Tnp_1"/>
    <property type="match status" value="1"/>
</dbReference>
<gene>
    <name evidence="4" type="ORF">IMCC3135_30765</name>
</gene>
<keyword evidence="2" id="KW-0175">Coiled coil</keyword>
<feature type="coiled-coil region" evidence="2">
    <location>
        <begin position="60"/>
        <end position="90"/>
    </location>
</feature>
<evidence type="ECO:0000313" key="5">
    <source>
        <dbReference type="Proteomes" id="UP000250079"/>
    </source>
</evidence>
<dbReference type="KEGG" id="gai:IMCC3135_30765"/>
<dbReference type="GO" id="GO:0006313">
    <property type="term" value="P:DNA transposition"/>
    <property type="evidence" value="ECO:0007669"/>
    <property type="project" value="InterPro"/>
</dbReference>
<proteinExistence type="inferred from homology"/>
<evidence type="ECO:0000313" key="4">
    <source>
        <dbReference type="EMBL" id="ASJ76202.1"/>
    </source>
</evidence>
<sequence>MGRPKIYSDKLKATAVKLSQLKGVAVMDVAESLVIHPIMLSRWRKEVREGLIDTEGIEVNREEMAELKELRRVKRQYERLKIEHRLLKKAVAFTSTRRETSSPSSSTNKAPGKGQSR</sequence>
<accession>A0A2Z2NXN2</accession>
<reference evidence="4 5" key="1">
    <citation type="submission" date="2016-12" db="EMBL/GenBank/DDBJ databases">
        <authorList>
            <person name="Song W.-J."/>
            <person name="Kurnit D.M."/>
        </authorList>
    </citation>
    <scope>NUCLEOTIDE SEQUENCE [LARGE SCALE GENOMIC DNA]</scope>
    <source>
        <strain evidence="4 5">IMCC3135</strain>
    </source>
</reference>
<dbReference type="EMBL" id="CP018632">
    <property type="protein sequence ID" value="ASJ76202.1"/>
    <property type="molecule type" value="Genomic_DNA"/>
</dbReference>
<comment type="similarity">
    <text evidence="1">Belongs to the transposase 8 family.</text>
</comment>
<dbReference type="Proteomes" id="UP000250079">
    <property type="component" value="Chromosome"/>
</dbReference>
<dbReference type="AlphaFoldDB" id="A0A2Z2NXN2"/>
<dbReference type="InterPro" id="IPR009057">
    <property type="entry name" value="Homeodomain-like_sf"/>
</dbReference>
<evidence type="ECO:0000256" key="3">
    <source>
        <dbReference type="SAM" id="MobiDB-lite"/>
    </source>
</evidence>
<name>A0A2Z2NXN2_9GAMM</name>
<organism evidence="4 5">
    <name type="scientific">Granulosicoccus antarcticus IMCC3135</name>
    <dbReference type="NCBI Taxonomy" id="1192854"/>
    <lineage>
        <taxon>Bacteria</taxon>
        <taxon>Pseudomonadati</taxon>
        <taxon>Pseudomonadota</taxon>
        <taxon>Gammaproteobacteria</taxon>
        <taxon>Chromatiales</taxon>
        <taxon>Granulosicoccaceae</taxon>
        <taxon>Granulosicoccus</taxon>
    </lineage>
</organism>
<dbReference type="InterPro" id="IPR002514">
    <property type="entry name" value="Transposase_8"/>
</dbReference>
<dbReference type="GO" id="GO:0003677">
    <property type="term" value="F:DNA binding"/>
    <property type="evidence" value="ECO:0007669"/>
    <property type="project" value="InterPro"/>
</dbReference>